<organism evidence="2 3">
    <name type="scientific">Heligmosomoides polygyrus</name>
    <name type="common">Parasitic roundworm</name>
    <dbReference type="NCBI Taxonomy" id="6339"/>
    <lineage>
        <taxon>Eukaryota</taxon>
        <taxon>Metazoa</taxon>
        <taxon>Ecdysozoa</taxon>
        <taxon>Nematoda</taxon>
        <taxon>Chromadorea</taxon>
        <taxon>Rhabditida</taxon>
        <taxon>Rhabditina</taxon>
        <taxon>Rhabditomorpha</taxon>
        <taxon>Strongyloidea</taxon>
        <taxon>Heligmosomidae</taxon>
        <taxon>Heligmosomoides</taxon>
    </lineage>
</organism>
<dbReference type="InterPro" id="IPR029063">
    <property type="entry name" value="SAM-dependent_MTases_sf"/>
</dbReference>
<gene>
    <name evidence="1" type="ORF">HPBE_LOCUS8870</name>
</gene>
<dbReference type="AlphaFoldDB" id="A0A183FN36"/>
<keyword evidence="2" id="KW-1185">Reference proteome</keyword>
<accession>A0A3P7XT87</accession>
<name>A0A183FN36_HELPZ</name>
<dbReference type="EMBL" id="UZAH01026277">
    <property type="protein sequence ID" value="VDO78170.1"/>
    <property type="molecule type" value="Genomic_DNA"/>
</dbReference>
<dbReference type="WBParaSite" id="HPBE_0000886901-mRNA-1">
    <property type="protein sequence ID" value="HPBE_0000886901-mRNA-1"/>
    <property type="gene ID" value="HPBE_0000886901"/>
</dbReference>
<proteinExistence type="predicted"/>
<reference evidence="3" key="2">
    <citation type="submission" date="2019-09" db="UniProtKB">
        <authorList>
            <consortium name="WormBaseParasite"/>
        </authorList>
    </citation>
    <scope>IDENTIFICATION</scope>
</reference>
<dbReference type="OrthoDB" id="5980806at2759"/>
<sequence length="185" mass="21287">MKYSLYLARKYAAEGWWDRALRHYLTVLFTYQNVEQREVEFAEEFRSVLESWMCYSRNADSCLSALLAPILNLFPRSVPIITLLSEHIAGKEVFLEDNAESGLCTYENLRRAISVECDPLMGAVFRVSSANIRSSLFDQWHMFMINDKERNEKFLDALRNVVVSTDHVLDIGAGTGIMSVYAARR</sequence>
<evidence type="ECO:0000313" key="2">
    <source>
        <dbReference type="Proteomes" id="UP000050761"/>
    </source>
</evidence>
<evidence type="ECO:0000313" key="3">
    <source>
        <dbReference type="WBParaSite" id="HPBE_0000886901-mRNA-1"/>
    </source>
</evidence>
<accession>A0A183FN36</accession>
<dbReference type="Gene3D" id="3.40.50.150">
    <property type="entry name" value="Vaccinia Virus protein VP39"/>
    <property type="match status" value="1"/>
</dbReference>
<dbReference type="Proteomes" id="UP000050761">
    <property type="component" value="Unassembled WGS sequence"/>
</dbReference>
<protein>
    <submittedName>
        <fullName evidence="3">Methyltransf_11 domain-containing protein</fullName>
    </submittedName>
</protein>
<evidence type="ECO:0000313" key="1">
    <source>
        <dbReference type="EMBL" id="VDO78170.1"/>
    </source>
</evidence>
<reference evidence="1 2" key="1">
    <citation type="submission" date="2018-11" db="EMBL/GenBank/DDBJ databases">
        <authorList>
            <consortium name="Pathogen Informatics"/>
        </authorList>
    </citation>
    <scope>NUCLEOTIDE SEQUENCE [LARGE SCALE GENOMIC DNA]</scope>
</reference>
<dbReference type="SUPFAM" id="SSF53335">
    <property type="entry name" value="S-adenosyl-L-methionine-dependent methyltransferases"/>
    <property type="match status" value="1"/>
</dbReference>